<keyword evidence="7" id="KW-0472">Membrane</keyword>
<dbReference type="InterPro" id="IPR015500">
    <property type="entry name" value="Peptidase_S8_subtilisin-rel"/>
</dbReference>
<sequence length="426" mass="43784">MRVRLLPAVLLLPLAASVPVILPAAPAMAVEEDCGAVQVKEAGEARSAATRESAPLEQLRIADAHAYLAARGRQPGAGVTVAVLDSGVTASGGLRVSEHVSVTGRQGELDDWHGTAVAGLIAGTPRADDAGGLVGIAPYAEILDVRVFDSGDAGSTEGKPVSADGLVEGLGVVLAHPEVDIVNVSLFVDQPDPRIEKLLTRLHRRGVVVVAAAGNRPTEDDQPLYDDFGTPEAGQDAALRVFPAGYPSVVAVSATVDGLGDREDAAAYVLPNSRTDVAAPVVGGVTVGVDGGTCTVDDVVTSWAAAEVSGVLALMRTADPDATGDQLVARLLSTADGRTDVRSPMTGAGVVQPLDALRRPVTPAEDGTLDTTAERSDRRAVAPEPEVDTMAATRRDAVWWGVLGGGVLLLALVLRPLLARRGPRSP</sequence>
<organism evidence="10 11">
    <name type="scientific">Nocardioides lianchengensis</name>
    <dbReference type="NCBI Taxonomy" id="1045774"/>
    <lineage>
        <taxon>Bacteria</taxon>
        <taxon>Bacillati</taxon>
        <taxon>Actinomycetota</taxon>
        <taxon>Actinomycetes</taxon>
        <taxon>Propionibacteriales</taxon>
        <taxon>Nocardioidaceae</taxon>
        <taxon>Nocardioides</taxon>
    </lineage>
</organism>
<dbReference type="EMBL" id="FMZM01000004">
    <property type="protein sequence ID" value="SDC87137.1"/>
    <property type="molecule type" value="Genomic_DNA"/>
</dbReference>
<evidence type="ECO:0000313" key="11">
    <source>
        <dbReference type="Proteomes" id="UP000199034"/>
    </source>
</evidence>
<dbReference type="CDD" id="cd00306">
    <property type="entry name" value="Peptidases_S8_S53"/>
    <property type="match status" value="1"/>
</dbReference>
<evidence type="ECO:0000256" key="5">
    <source>
        <dbReference type="PROSITE-ProRule" id="PRU01240"/>
    </source>
</evidence>
<dbReference type="PROSITE" id="PS00137">
    <property type="entry name" value="SUBTILASE_HIS"/>
    <property type="match status" value="1"/>
</dbReference>
<dbReference type="PROSITE" id="PS51892">
    <property type="entry name" value="SUBTILASE"/>
    <property type="match status" value="1"/>
</dbReference>
<dbReference type="InterPro" id="IPR050131">
    <property type="entry name" value="Peptidase_S8_subtilisin-like"/>
</dbReference>
<evidence type="ECO:0000259" key="9">
    <source>
        <dbReference type="Pfam" id="PF00082"/>
    </source>
</evidence>
<feature type="active site" description="Charge relay system" evidence="5">
    <location>
        <position position="302"/>
    </location>
</feature>
<keyword evidence="7" id="KW-1133">Transmembrane helix</keyword>
<dbReference type="PANTHER" id="PTHR43806">
    <property type="entry name" value="PEPTIDASE S8"/>
    <property type="match status" value="1"/>
</dbReference>
<comment type="similarity">
    <text evidence="1 5">Belongs to the peptidase S8 family.</text>
</comment>
<feature type="domain" description="Peptidase S8/S53" evidence="9">
    <location>
        <begin position="76"/>
        <end position="339"/>
    </location>
</feature>
<keyword evidence="3 5" id="KW-0378">Hydrolase</keyword>
<dbReference type="GO" id="GO:0006508">
    <property type="term" value="P:proteolysis"/>
    <property type="evidence" value="ECO:0007669"/>
    <property type="project" value="UniProtKB-KW"/>
</dbReference>
<reference evidence="10 11" key="1">
    <citation type="submission" date="2016-10" db="EMBL/GenBank/DDBJ databases">
        <authorList>
            <person name="de Groot N.N."/>
        </authorList>
    </citation>
    <scope>NUCLEOTIDE SEQUENCE [LARGE SCALE GENOMIC DNA]</scope>
    <source>
        <strain evidence="10 11">CGMCC 4.6858</strain>
    </source>
</reference>
<keyword evidence="7" id="KW-0812">Transmembrane</keyword>
<dbReference type="Gene3D" id="3.40.50.200">
    <property type="entry name" value="Peptidase S8/S53 domain"/>
    <property type="match status" value="1"/>
</dbReference>
<evidence type="ECO:0000256" key="2">
    <source>
        <dbReference type="ARBA" id="ARBA00022670"/>
    </source>
</evidence>
<dbReference type="InterPro" id="IPR000209">
    <property type="entry name" value="Peptidase_S8/S53_dom"/>
</dbReference>
<keyword evidence="2 5" id="KW-0645">Protease</keyword>
<accession>A0A1G6Q660</accession>
<evidence type="ECO:0000313" key="10">
    <source>
        <dbReference type="EMBL" id="SDC87137.1"/>
    </source>
</evidence>
<evidence type="ECO:0000256" key="3">
    <source>
        <dbReference type="ARBA" id="ARBA00022801"/>
    </source>
</evidence>
<feature type="chain" id="PRO_5011786674" evidence="8">
    <location>
        <begin position="30"/>
        <end position="426"/>
    </location>
</feature>
<keyword evidence="8" id="KW-0732">Signal</keyword>
<name>A0A1G6Q660_9ACTN</name>
<gene>
    <name evidence="10" type="ORF">SAMN05421872_104259</name>
</gene>
<evidence type="ECO:0000256" key="6">
    <source>
        <dbReference type="SAM" id="MobiDB-lite"/>
    </source>
</evidence>
<feature type="active site" description="Charge relay system" evidence="5">
    <location>
        <position position="113"/>
    </location>
</feature>
<dbReference type="InterPro" id="IPR036852">
    <property type="entry name" value="Peptidase_S8/S53_dom_sf"/>
</dbReference>
<proteinExistence type="inferred from homology"/>
<dbReference type="InterPro" id="IPR022398">
    <property type="entry name" value="Peptidase_S8_His-AS"/>
</dbReference>
<feature type="transmembrane region" description="Helical" evidence="7">
    <location>
        <begin position="397"/>
        <end position="418"/>
    </location>
</feature>
<evidence type="ECO:0000256" key="8">
    <source>
        <dbReference type="SAM" id="SignalP"/>
    </source>
</evidence>
<keyword evidence="11" id="KW-1185">Reference proteome</keyword>
<dbReference type="PANTHER" id="PTHR43806:SF11">
    <property type="entry name" value="CEREVISIN-RELATED"/>
    <property type="match status" value="1"/>
</dbReference>
<feature type="signal peptide" evidence="8">
    <location>
        <begin position="1"/>
        <end position="29"/>
    </location>
</feature>
<keyword evidence="4 5" id="KW-0720">Serine protease</keyword>
<dbReference type="PRINTS" id="PR00723">
    <property type="entry name" value="SUBTILISIN"/>
</dbReference>
<dbReference type="GO" id="GO:0004252">
    <property type="term" value="F:serine-type endopeptidase activity"/>
    <property type="evidence" value="ECO:0007669"/>
    <property type="project" value="UniProtKB-UniRule"/>
</dbReference>
<dbReference type="AlphaFoldDB" id="A0A1G6Q660"/>
<dbReference type="Proteomes" id="UP000199034">
    <property type="component" value="Unassembled WGS sequence"/>
</dbReference>
<feature type="compositionally biased region" description="Basic and acidic residues" evidence="6">
    <location>
        <begin position="372"/>
        <end position="381"/>
    </location>
</feature>
<feature type="region of interest" description="Disordered" evidence="6">
    <location>
        <begin position="359"/>
        <end position="388"/>
    </location>
</feature>
<evidence type="ECO:0000256" key="4">
    <source>
        <dbReference type="ARBA" id="ARBA00022825"/>
    </source>
</evidence>
<dbReference type="SUPFAM" id="SSF52743">
    <property type="entry name" value="Subtilisin-like"/>
    <property type="match status" value="1"/>
</dbReference>
<evidence type="ECO:0000256" key="7">
    <source>
        <dbReference type="SAM" id="Phobius"/>
    </source>
</evidence>
<dbReference type="Pfam" id="PF00082">
    <property type="entry name" value="Peptidase_S8"/>
    <property type="match status" value="1"/>
</dbReference>
<protein>
    <submittedName>
        <fullName evidence="10">Membrane-anchored mycosin MYCP</fullName>
    </submittedName>
</protein>
<evidence type="ECO:0000256" key="1">
    <source>
        <dbReference type="ARBA" id="ARBA00011073"/>
    </source>
</evidence>
<feature type="active site" description="Charge relay system" evidence="5">
    <location>
        <position position="85"/>
    </location>
</feature>
<dbReference type="STRING" id="1045774.SAMN05421872_104259"/>